<dbReference type="AlphaFoldDB" id="A0A4P6JN97"/>
<organism evidence="1 2">
    <name type="scientific">Ktedonosporobacter rubrisoli</name>
    <dbReference type="NCBI Taxonomy" id="2509675"/>
    <lineage>
        <taxon>Bacteria</taxon>
        <taxon>Bacillati</taxon>
        <taxon>Chloroflexota</taxon>
        <taxon>Ktedonobacteria</taxon>
        <taxon>Ktedonobacterales</taxon>
        <taxon>Ktedonosporobacteraceae</taxon>
        <taxon>Ktedonosporobacter</taxon>
    </lineage>
</organism>
<dbReference type="RefSeq" id="WP_129887843.1">
    <property type="nucleotide sequence ID" value="NZ_CP035758.1"/>
</dbReference>
<dbReference type="GO" id="GO:0016811">
    <property type="term" value="F:hydrolase activity, acting on carbon-nitrogen (but not peptide) bonds, in linear amides"/>
    <property type="evidence" value="ECO:0007669"/>
    <property type="project" value="TreeGrafter"/>
</dbReference>
<proteinExistence type="predicted"/>
<dbReference type="InterPro" id="IPR024078">
    <property type="entry name" value="LmbE-like_dom_sf"/>
</dbReference>
<dbReference type="Gene3D" id="3.40.50.10320">
    <property type="entry name" value="LmbE-like"/>
    <property type="match status" value="1"/>
</dbReference>
<protein>
    <submittedName>
        <fullName evidence="1">PIG-L family deacetylase</fullName>
    </submittedName>
</protein>
<sequence>MSQEHNKRALVVMAHPDDAEYGCAGTIAKWTQAGWQVTYVICTDGSSGGPDDTSQVGLQERQRLSACRKAEQRAACRILGVSEVIFLDYPDGLLEPTPALRRDLVRQIRRIQPARVICQSPEYCWDARRRYHADHLAAGQAAMAALYPAAQNPWDFPELLTEGLLPHKVHQIYILRPPICNYIEDISETFEIKLQALHAHTSQVGSGFEQLTERLRREHRQLGVQHQISYAEAFFLLENR</sequence>
<dbReference type="EMBL" id="CP035758">
    <property type="protein sequence ID" value="QBD76779.1"/>
    <property type="molecule type" value="Genomic_DNA"/>
</dbReference>
<dbReference type="Proteomes" id="UP000290365">
    <property type="component" value="Chromosome"/>
</dbReference>
<dbReference type="InterPro" id="IPR003737">
    <property type="entry name" value="GlcNAc_PI_deacetylase-related"/>
</dbReference>
<gene>
    <name evidence="1" type="ORF">EPA93_12500</name>
</gene>
<dbReference type="PANTHER" id="PTHR12993">
    <property type="entry name" value="N-ACETYLGLUCOSAMINYL-PHOSPHATIDYLINOSITOL DE-N-ACETYLASE-RELATED"/>
    <property type="match status" value="1"/>
</dbReference>
<evidence type="ECO:0000313" key="2">
    <source>
        <dbReference type="Proteomes" id="UP000290365"/>
    </source>
</evidence>
<dbReference type="KEGG" id="kbs:EPA93_12500"/>
<dbReference type="PANTHER" id="PTHR12993:SF28">
    <property type="entry name" value="LMBE FAMILY PROTEIN"/>
    <property type="match status" value="1"/>
</dbReference>
<accession>A0A4P6JN97</accession>
<evidence type="ECO:0000313" key="1">
    <source>
        <dbReference type="EMBL" id="QBD76779.1"/>
    </source>
</evidence>
<reference evidence="1 2" key="1">
    <citation type="submission" date="2019-01" db="EMBL/GenBank/DDBJ databases">
        <title>Ktedonosporobacter rubrisoli SCAWS-G2.</title>
        <authorList>
            <person name="Huang Y."/>
            <person name="Yan B."/>
        </authorList>
    </citation>
    <scope>NUCLEOTIDE SEQUENCE [LARGE SCALE GENOMIC DNA]</scope>
    <source>
        <strain evidence="1 2">SCAWS-G2</strain>
    </source>
</reference>
<dbReference type="SUPFAM" id="SSF102588">
    <property type="entry name" value="LmbE-like"/>
    <property type="match status" value="1"/>
</dbReference>
<dbReference type="OrthoDB" id="9815144at2"/>
<dbReference type="Pfam" id="PF02585">
    <property type="entry name" value="PIG-L"/>
    <property type="match status" value="1"/>
</dbReference>
<name>A0A4P6JN97_KTERU</name>
<keyword evidence="2" id="KW-1185">Reference proteome</keyword>